<dbReference type="InterPro" id="IPR007393">
    <property type="entry name" value="YlxR_dom"/>
</dbReference>
<dbReference type="Proteomes" id="UP000043437">
    <property type="component" value="Unassembled WGS sequence"/>
</dbReference>
<dbReference type="InterPro" id="IPR035931">
    <property type="entry name" value="YlxR-like_sf"/>
</dbReference>
<dbReference type="GeneID" id="82131219"/>
<gene>
    <name evidence="2" type="ORF">HAL07_01830</name>
</gene>
<reference evidence="3" key="1">
    <citation type="submission" date="2014-12" db="EMBL/GenBank/DDBJ databases">
        <authorList>
            <person name="Jaenicke S."/>
        </authorList>
    </citation>
    <scope>NUCLEOTIDE SEQUENCE [LARGE SCALE GENOMIC DNA]</scope>
</reference>
<evidence type="ECO:0000313" key="3">
    <source>
        <dbReference type="Proteomes" id="UP000043437"/>
    </source>
</evidence>
<organism evidence="2 3">
    <name type="scientific">Helicobacter ailurogastricus</name>
    <dbReference type="NCBI Taxonomy" id="1578720"/>
    <lineage>
        <taxon>Bacteria</taxon>
        <taxon>Pseudomonadati</taxon>
        <taxon>Campylobacterota</taxon>
        <taxon>Epsilonproteobacteria</taxon>
        <taxon>Campylobacterales</taxon>
        <taxon>Helicobacteraceae</taxon>
        <taxon>Helicobacter</taxon>
    </lineage>
</organism>
<accession>A0A0K2Y138</accession>
<dbReference type="AlphaFoldDB" id="A0A0K2Y138"/>
<name>A0A0K2Y138_9HELI</name>
<proteinExistence type="predicted"/>
<dbReference type="RefSeq" id="WP_053944797.1">
    <property type="nucleotide sequence ID" value="NZ_BSWP01000009.1"/>
</dbReference>
<dbReference type="Gene3D" id="3.30.1230.10">
    <property type="entry name" value="YlxR-like"/>
    <property type="match status" value="1"/>
</dbReference>
<dbReference type="Pfam" id="PF04296">
    <property type="entry name" value="YlxR"/>
    <property type="match status" value="1"/>
</dbReference>
<dbReference type="EMBL" id="CDMG01000002">
    <property type="protein sequence ID" value="CRF52057.1"/>
    <property type="molecule type" value="Genomic_DNA"/>
</dbReference>
<protein>
    <submittedName>
        <fullName evidence="2">Putative</fullName>
    </submittedName>
</protein>
<dbReference type="SUPFAM" id="SSF64376">
    <property type="entry name" value="YlxR-like"/>
    <property type="match status" value="1"/>
</dbReference>
<feature type="domain" description="YlxR" evidence="1">
    <location>
        <begin position="13"/>
        <end position="76"/>
    </location>
</feature>
<sequence>MRTSAFCSKNAMRTCVCCRKCFSQATLLRFSVQEGHIVRFSGVGRSFYVCRACLDDKNLLKQVLKTKNTPKDRQYLQSWLEEIRTK</sequence>
<evidence type="ECO:0000313" key="2">
    <source>
        <dbReference type="EMBL" id="CRF52057.1"/>
    </source>
</evidence>
<evidence type="ECO:0000259" key="1">
    <source>
        <dbReference type="Pfam" id="PF04296"/>
    </source>
</evidence>